<sequence>MKFINISITIENYGIFYVDQYMKISFFPNKTGVGYWESHVSELNESEYVSTHEKFLDFLYHADLTSHYIDIHEFKKMMEKYSKHTVYLDN</sequence>
<proteinExistence type="predicted"/>
<dbReference type="EMBL" id="MK373781">
    <property type="protein sequence ID" value="QBQ78352.1"/>
    <property type="molecule type" value="Genomic_DNA"/>
</dbReference>
<evidence type="ECO:0000313" key="1">
    <source>
        <dbReference type="EMBL" id="QBQ78352.1"/>
    </source>
</evidence>
<gene>
    <name evidence="1" type="ORF">KAW1E185_00069</name>
</gene>
<keyword evidence="2" id="KW-1185">Reference proteome</keyword>
<dbReference type="Proteomes" id="UP000304094">
    <property type="component" value="Segment"/>
</dbReference>
<evidence type="ECO:0000313" key="2">
    <source>
        <dbReference type="Proteomes" id="UP000304094"/>
    </source>
</evidence>
<dbReference type="InterPro" id="IPR055624">
    <property type="entry name" value="DUF7200"/>
</dbReference>
<accession>A0A482MYM1</accession>
<reference evidence="1 2" key="1">
    <citation type="submission" date="2019-01" db="EMBL/GenBank/DDBJ databases">
        <title>Still something new to discover - new insights into E. coli phage diversity and taxonomy.</title>
        <authorList>
            <person name="Korf I.H.E."/>
            <person name="Adriaennsens E."/>
            <person name="Dreiseikelmann B."/>
            <person name="Kropinski A."/>
            <person name="Nimtz M."/>
            <person name="Meier-Kolthoff J.P."/>
            <person name="Rohde M."/>
            <person name="van Raaij M."/>
            <person name="Wittmann J."/>
        </authorList>
    </citation>
    <scope>NUCLEOTIDE SEQUENCE [LARGE SCALE GENOMIC DNA]</scope>
</reference>
<name>A0A482MYM1_9CAUD</name>
<dbReference type="Pfam" id="PF23830">
    <property type="entry name" value="DUF7200"/>
    <property type="match status" value="1"/>
</dbReference>
<protein>
    <submittedName>
        <fullName evidence="1">Uncharacterized protein</fullName>
    </submittedName>
</protein>
<organism evidence="1 2">
    <name type="scientific">Escherichia phage vB_EcoM_KAW1E185</name>
    <dbReference type="NCBI Taxonomy" id="2508180"/>
    <lineage>
        <taxon>Viruses</taxon>
        <taxon>Duplodnaviria</taxon>
        <taxon>Heunggongvirae</taxon>
        <taxon>Uroviricota</taxon>
        <taxon>Caudoviricetes</taxon>
        <taxon>Pantevenvirales</taxon>
        <taxon>Straboviridae</taxon>
        <taxon>Tevenvirinae</taxon>
        <taxon>Tequatrovirus</taxon>
        <taxon>Tequatrovirus kaw</taxon>
    </lineage>
</organism>